<organism evidence="5 6">
    <name type="scientific">Penicillium camemberti (strain FM 013)</name>
    <dbReference type="NCBI Taxonomy" id="1429867"/>
    <lineage>
        <taxon>Eukaryota</taxon>
        <taxon>Fungi</taxon>
        <taxon>Dikarya</taxon>
        <taxon>Ascomycota</taxon>
        <taxon>Pezizomycotina</taxon>
        <taxon>Eurotiomycetes</taxon>
        <taxon>Eurotiomycetidae</taxon>
        <taxon>Eurotiales</taxon>
        <taxon>Aspergillaceae</taxon>
        <taxon>Penicillium</taxon>
    </lineage>
</organism>
<dbReference type="Pfam" id="PF03022">
    <property type="entry name" value="MRJP"/>
    <property type="match status" value="1"/>
</dbReference>
<dbReference type="SUPFAM" id="SSF101898">
    <property type="entry name" value="NHL repeat"/>
    <property type="match status" value="1"/>
</dbReference>
<keyword evidence="3" id="KW-0964">Secreted</keyword>
<evidence type="ECO:0000256" key="4">
    <source>
        <dbReference type="SAM" id="SignalP"/>
    </source>
</evidence>
<dbReference type="PANTHER" id="PTHR10009">
    <property type="entry name" value="PROTEIN YELLOW-RELATED"/>
    <property type="match status" value="1"/>
</dbReference>
<gene>
    <name evidence="5" type="ORF">PCAMFM013_S008g000377</name>
</gene>
<dbReference type="InterPro" id="IPR017996">
    <property type="entry name" value="MRJP/yellow-related"/>
</dbReference>
<accession>A0A0G4P9F0</accession>
<proteinExistence type="inferred from homology"/>
<feature type="chain" id="PRO_5005195154" evidence="4">
    <location>
        <begin position="19"/>
        <end position="376"/>
    </location>
</feature>
<keyword evidence="6" id="KW-1185">Reference proteome</keyword>
<comment type="subcellular location">
    <subcellularLocation>
        <location evidence="1">Secreted</location>
    </subcellularLocation>
</comment>
<dbReference type="PANTHER" id="PTHR10009:SF18">
    <property type="entry name" value="PROTEIN YELLOW-LIKE PROTEIN"/>
    <property type="match status" value="1"/>
</dbReference>
<comment type="similarity">
    <text evidence="2">Belongs to the major royal jelly protein family.</text>
</comment>
<sequence length="376" mass="41634">MLYSTLLLGLSLALFAQGDVTKEHDDRLTTAVILDTPTTGASTTPEGRAFLKLARVDGTTGSQIVEVIGEVGKQKLVPYPNDAWNSWNATTDSEIDSQTKYVSANSQRVGPDGNLWVIDSGALHAFSNSSKLISFNLTINEVQRIYYLGDVTTKDGSLNDVRFNGKYAYFTEYTIGSIIVLDLETGFARMVLREHKSVVALMPLSSDGQLVRTQSTGKFEYIHADQLEVSPDGKYFYYQPGIGYMWRIETKYLNDALHNDTTADLLPNYVEPFSLTPSTGGTAIDAKGNIYYSDGDRQEIRVIAPNGTTTLLVRDAKLSWVDALWIDTQQRLWMCASQLGHSTRFVQPGNKTNTIVKPIYVYNIDTGNNPSPIDHA</sequence>
<keyword evidence="4" id="KW-0732">Signal</keyword>
<evidence type="ECO:0000256" key="2">
    <source>
        <dbReference type="ARBA" id="ARBA00009127"/>
    </source>
</evidence>
<dbReference type="GO" id="GO:0005576">
    <property type="term" value="C:extracellular region"/>
    <property type="evidence" value="ECO:0007669"/>
    <property type="project" value="UniProtKB-SubCell"/>
</dbReference>
<name>A0A0G4P9F0_PENC3</name>
<evidence type="ECO:0000256" key="1">
    <source>
        <dbReference type="ARBA" id="ARBA00004613"/>
    </source>
</evidence>
<evidence type="ECO:0000313" key="5">
    <source>
        <dbReference type="EMBL" id="CRL22948.1"/>
    </source>
</evidence>
<dbReference type="Proteomes" id="UP000053732">
    <property type="component" value="Unassembled WGS sequence"/>
</dbReference>
<protein>
    <submittedName>
        <fullName evidence="5">Major royal jelly-related</fullName>
    </submittedName>
</protein>
<evidence type="ECO:0000256" key="3">
    <source>
        <dbReference type="ARBA" id="ARBA00022525"/>
    </source>
</evidence>
<dbReference type="EMBL" id="HG793141">
    <property type="protein sequence ID" value="CRL22948.1"/>
    <property type="molecule type" value="Genomic_DNA"/>
</dbReference>
<evidence type="ECO:0000313" key="6">
    <source>
        <dbReference type="Proteomes" id="UP000053732"/>
    </source>
</evidence>
<dbReference type="Gene3D" id="2.120.10.30">
    <property type="entry name" value="TolB, C-terminal domain"/>
    <property type="match status" value="1"/>
</dbReference>
<dbReference type="InterPro" id="IPR011042">
    <property type="entry name" value="6-blade_b-propeller_TolB-like"/>
</dbReference>
<dbReference type="AlphaFoldDB" id="A0A0G4P9F0"/>
<reference evidence="5 6" key="1">
    <citation type="journal article" date="2014" name="Nat. Commun.">
        <title>Multiple recent horizontal transfers of a large genomic region in cheese making fungi.</title>
        <authorList>
            <person name="Cheeseman K."/>
            <person name="Ropars J."/>
            <person name="Renault P."/>
            <person name="Dupont J."/>
            <person name="Gouzy J."/>
            <person name="Branca A."/>
            <person name="Abraham A.L."/>
            <person name="Ceppi M."/>
            <person name="Conseiller E."/>
            <person name="Debuchy R."/>
            <person name="Malagnac F."/>
            <person name="Goarin A."/>
            <person name="Silar P."/>
            <person name="Lacoste S."/>
            <person name="Sallet E."/>
            <person name="Bensimon A."/>
            <person name="Giraud T."/>
            <person name="Brygoo Y."/>
        </authorList>
    </citation>
    <scope>NUCLEOTIDE SEQUENCE [LARGE SCALE GENOMIC DNA]</scope>
    <source>
        <strain evidence="6">FM 013</strain>
    </source>
</reference>
<feature type="signal peptide" evidence="4">
    <location>
        <begin position="1"/>
        <end position="18"/>
    </location>
</feature>